<dbReference type="OMA" id="RGHFQIN"/>
<evidence type="ECO:0000256" key="4">
    <source>
        <dbReference type="ARBA" id="ARBA00023157"/>
    </source>
</evidence>
<dbReference type="SMART" id="SM00406">
    <property type="entry name" value="IGv"/>
    <property type="match status" value="1"/>
</dbReference>
<dbReference type="Proteomes" id="UP000472265">
    <property type="component" value="Chromosome 10"/>
</dbReference>
<dbReference type="SUPFAM" id="SSF48726">
    <property type="entry name" value="Immunoglobulin"/>
    <property type="match status" value="1"/>
</dbReference>
<feature type="domain" description="Ig-like" evidence="8">
    <location>
        <begin position="43"/>
        <end position="170"/>
    </location>
</feature>
<evidence type="ECO:0000259" key="8">
    <source>
        <dbReference type="PROSITE" id="PS50835"/>
    </source>
</evidence>
<evidence type="ECO:0000256" key="7">
    <source>
        <dbReference type="SAM" id="Phobius"/>
    </source>
</evidence>
<dbReference type="PROSITE" id="PS50835">
    <property type="entry name" value="IG_LIKE"/>
    <property type="match status" value="1"/>
</dbReference>
<sequence>MTSLTLITIQKHFFSNTVSLVHFQSCRMVHQIYRLCFLSLLGPLLSVLVLNLLLTHFCRGHSQLIGPPQSILAGIGDDIILPCHLKPAMDVNAETIEWTRPDLGQRFVHVRRSGQDLVNIKNPSYKGRTSLFSDELKQGNISLKLSKVQLSDQGTYVCDIPLMNKKSSVRLVVGKCDKENKRGHFQINSFTNLHI</sequence>
<dbReference type="GeneTree" id="ENSGT01050000244843"/>
<keyword evidence="6" id="KW-0393">Immunoglobulin domain</keyword>
<comment type="subcellular location">
    <subcellularLocation>
        <location evidence="1">Membrane</location>
    </subcellularLocation>
</comment>
<reference evidence="9" key="1">
    <citation type="submission" date="2021-04" db="EMBL/GenBank/DDBJ databases">
        <authorList>
            <consortium name="Wellcome Sanger Institute Data Sharing"/>
        </authorList>
    </citation>
    <scope>NUCLEOTIDE SEQUENCE [LARGE SCALE GENOMIC DNA]</scope>
</reference>
<dbReference type="Ensembl" id="ENSSAUT00010002990.1">
    <property type="protein sequence ID" value="ENSSAUP00010002815.1"/>
    <property type="gene ID" value="ENSSAUG00010001412.1"/>
</dbReference>
<keyword evidence="7" id="KW-0812">Transmembrane</keyword>
<dbReference type="AlphaFoldDB" id="A0A671TNI3"/>
<dbReference type="GO" id="GO:1903037">
    <property type="term" value="P:regulation of leukocyte cell-cell adhesion"/>
    <property type="evidence" value="ECO:0007669"/>
    <property type="project" value="UniProtKB-ARBA"/>
</dbReference>
<keyword evidence="4" id="KW-1015">Disulfide bond</keyword>
<dbReference type="InterPro" id="IPR050504">
    <property type="entry name" value="IgSF_BTN/MOG"/>
</dbReference>
<keyword evidence="7" id="KW-1133">Transmembrane helix</keyword>
<accession>A0A671TNI3</accession>
<dbReference type="GO" id="GO:0050863">
    <property type="term" value="P:regulation of T cell activation"/>
    <property type="evidence" value="ECO:0007669"/>
    <property type="project" value="UniProtKB-ARBA"/>
</dbReference>
<evidence type="ECO:0000256" key="3">
    <source>
        <dbReference type="ARBA" id="ARBA00023136"/>
    </source>
</evidence>
<evidence type="ECO:0000313" key="9">
    <source>
        <dbReference type="Ensembl" id="ENSSAUP00010002815.1"/>
    </source>
</evidence>
<dbReference type="Pfam" id="PF07686">
    <property type="entry name" value="V-set"/>
    <property type="match status" value="1"/>
</dbReference>
<dbReference type="InterPro" id="IPR036179">
    <property type="entry name" value="Ig-like_dom_sf"/>
</dbReference>
<dbReference type="FunFam" id="2.60.40.10:FF:000142">
    <property type="entry name" value="V-set domain-containing T-cell activation inhibitor 1"/>
    <property type="match status" value="1"/>
</dbReference>
<keyword evidence="10" id="KW-1185">Reference proteome</keyword>
<keyword evidence="2" id="KW-0732">Signal</keyword>
<dbReference type="SMART" id="SM00409">
    <property type="entry name" value="IG"/>
    <property type="match status" value="1"/>
</dbReference>
<proteinExistence type="predicted"/>
<evidence type="ECO:0000256" key="2">
    <source>
        <dbReference type="ARBA" id="ARBA00022729"/>
    </source>
</evidence>
<dbReference type="InParanoid" id="A0A671TNI3"/>
<dbReference type="InterPro" id="IPR013783">
    <property type="entry name" value="Ig-like_fold"/>
</dbReference>
<reference evidence="9" key="3">
    <citation type="submission" date="2025-09" db="UniProtKB">
        <authorList>
            <consortium name="Ensembl"/>
        </authorList>
    </citation>
    <scope>IDENTIFICATION</scope>
</reference>
<dbReference type="InterPro" id="IPR013106">
    <property type="entry name" value="Ig_V-set"/>
</dbReference>
<dbReference type="InterPro" id="IPR007110">
    <property type="entry name" value="Ig-like_dom"/>
</dbReference>
<dbReference type="GO" id="GO:0016020">
    <property type="term" value="C:membrane"/>
    <property type="evidence" value="ECO:0007669"/>
    <property type="project" value="UniProtKB-SubCell"/>
</dbReference>
<name>A0A671TNI3_SPAAU</name>
<dbReference type="Gene3D" id="2.60.40.10">
    <property type="entry name" value="Immunoglobulins"/>
    <property type="match status" value="1"/>
</dbReference>
<evidence type="ECO:0000256" key="5">
    <source>
        <dbReference type="ARBA" id="ARBA00023180"/>
    </source>
</evidence>
<keyword evidence="5" id="KW-0325">Glycoprotein</keyword>
<evidence type="ECO:0000256" key="6">
    <source>
        <dbReference type="ARBA" id="ARBA00023319"/>
    </source>
</evidence>
<keyword evidence="3 7" id="KW-0472">Membrane</keyword>
<dbReference type="InterPro" id="IPR003599">
    <property type="entry name" value="Ig_sub"/>
</dbReference>
<evidence type="ECO:0000256" key="1">
    <source>
        <dbReference type="ARBA" id="ARBA00004370"/>
    </source>
</evidence>
<dbReference type="PANTHER" id="PTHR24100">
    <property type="entry name" value="BUTYROPHILIN"/>
    <property type="match status" value="1"/>
</dbReference>
<evidence type="ECO:0000313" key="10">
    <source>
        <dbReference type="Proteomes" id="UP000472265"/>
    </source>
</evidence>
<organism evidence="9 10">
    <name type="scientific">Sparus aurata</name>
    <name type="common">Gilthead sea bream</name>
    <dbReference type="NCBI Taxonomy" id="8175"/>
    <lineage>
        <taxon>Eukaryota</taxon>
        <taxon>Metazoa</taxon>
        <taxon>Chordata</taxon>
        <taxon>Craniata</taxon>
        <taxon>Vertebrata</taxon>
        <taxon>Euteleostomi</taxon>
        <taxon>Actinopterygii</taxon>
        <taxon>Neopterygii</taxon>
        <taxon>Teleostei</taxon>
        <taxon>Neoteleostei</taxon>
        <taxon>Acanthomorphata</taxon>
        <taxon>Eupercaria</taxon>
        <taxon>Spariformes</taxon>
        <taxon>Sparidae</taxon>
        <taxon>Sparus</taxon>
    </lineage>
</organism>
<protein>
    <recommendedName>
        <fullName evidence="8">Ig-like domain-containing protein</fullName>
    </recommendedName>
</protein>
<reference evidence="9" key="2">
    <citation type="submission" date="2025-08" db="UniProtKB">
        <authorList>
            <consortium name="Ensembl"/>
        </authorList>
    </citation>
    <scope>IDENTIFICATION</scope>
</reference>
<feature type="transmembrane region" description="Helical" evidence="7">
    <location>
        <begin position="32"/>
        <end position="54"/>
    </location>
</feature>